<reference evidence="1" key="2">
    <citation type="submission" date="2022-01" db="EMBL/GenBank/DDBJ databases">
        <authorList>
            <person name="Yamashiro T."/>
            <person name="Shiraishi A."/>
            <person name="Satake H."/>
            <person name="Nakayama K."/>
        </authorList>
    </citation>
    <scope>NUCLEOTIDE SEQUENCE</scope>
</reference>
<dbReference type="PANTHER" id="PTHR48462">
    <property type="entry name" value="PROTEIN, PUTATIVE-RELATED"/>
    <property type="match status" value="1"/>
</dbReference>
<sequence>MRHIVNRSNMRLNVQILDMVFFSSFGELENDAVTLQKRIQKFSVTQDIGARAAIHIFSRISFVIAKEEVDIELDEGRDKPLRPADMVLYSWDGGLDVCVDMTGSSLLTQTGMVDFVPGRAVIDVAQRKRGKCG</sequence>
<dbReference type="PANTHER" id="PTHR48462:SF1">
    <property type="entry name" value="PROTEIN, PUTATIVE-RELATED"/>
    <property type="match status" value="1"/>
</dbReference>
<name>A0ABQ4Y522_9ASTR</name>
<dbReference type="Proteomes" id="UP001151760">
    <property type="component" value="Unassembled WGS sequence"/>
</dbReference>
<comment type="caution">
    <text evidence="1">The sequence shown here is derived from an EMBL/GenBank/DDBJ whole genome shotgun (WGS) entry which is preliminary data.</text>
</comment>
<dbReference type="EMBL" id="BQNB010010081">
    <property type="protein sequence ID" value="GJS72455.1"/>
    <property type="molecule type" value="Genomic_DNA"/>
</dbReference>
<reference evidence="1" key="1">
    <citation type="journal article" date="2022" name="Int. J. Mol. Sci.">
        <title>Draft Genome of Tanacetum Coccineum: Genomic Comparison of Closely Related Tanacetum-Family Plants.</title>
        <authorList>
            <person name="Yamashiro T."/>
            <person name="Shiraishi A."/>
            <person name="Nakayama K."/>
            <person name="Satake H."/>
        </authorList>
    </citation>
    <scope>NUCLEOTIDE SEQUENCE</scope>
</reference>
<evidence type="ECO:0000313" key="1">
    <source>
        <dbReference type="EMBL" id="GJS72455.1"/>
    </source>
</evidence>
<accession>A0ABQ4Y522</accession>
<proteinExistence type="predicted"/>
<organism evidence="1 2">
    <name type="scientific">Tanacetum coccineum</name>
    <dbReference type="NCBI Taxonomy" id="301880"/>
    <lineage>
        <taxon>Eukaryota</taxon>
        <taxon>Viridiplantae</taxon>
        <taxon>Streptophyta</taxon>
        <taxon>Embryophyta</taxon>
        <taxon>Tracheophyta</taxon>
        <taxon>Spermatophyta</taxon>
        <taxon>Magnoliopsida</taxon>
        <taxon>eudicotyledons</taxon>
        <taxon>Gunneridae</taxon>
        <taxon>Pentapetalae</taxon>
        <taxon>asterids</taxon>
        <taxon>campanulids</taxon>
        <taxon>Asterales</taxon>
        <taxon>Asteraceae</taxon>
        <taxon>Asteroideae</taxon>
        <taxon>Anthemideae</taxon>
        <taxon>Anthemidinae</taxon>
        <taxon>Tanacetum</taxon>
    </lineage>
</organism>
<gene>
    <name evidence="1" type="ORF">Tco_0705296</name>
</gene>
<protein>
    <submittedName>
        <fullName evidence="1">Uncharacterized protein</fullName>
    </submittedName>
</protein>
<evidence type="ECO:0000313" key="2">
    <source>
        <dbReference type="Proteomes" id="UP001151760"/>
    </source>
</evidence>
<keyword evidence="2" id="KW-1185">Reference proteome</keyword>